<feature type="binding site" evidence="9">
    <location>
        <position position="70"/>
    </location>
    <ligand>
        <name>pyridoxal 5'-phosphate</name>
        <dbReference type="ChEBI" id="CHEBI:597326"/>
    </ligand>
</feature>
<feature type="binding site" evidence="9">
    <location>
        <position position="41"/>
    </location>
    <ligand>
        <name>substrate</name>
    </ligand>
</feature>
<dbReference type="EMBL" id="DQVE01000041">
    <property type="protein sequence ID" value="HIP98462.1"/>
    <property type="molecule type" value="Genomic_DNA"/>
</dbReference>
<evidence type="ECO:0000256" key="10">
    <source>
        <dbReference type="RuleBase" id="RU000481"/>
    </source>
</evidence>
<dbReference type="Pfam" id="PF00155">
    <property type="entry name" value="Aminotran_1_2"/>
    <property type="match status" value="1"/>
</dbReference>
<feature type="binding site" evidence="9">
    <location>
        <position position="368"/>
    </location>
    <ligand>
        <name>substrate</name>
    </ligand>
</feature>
<comment type="catalytic activity">
    <reaction evidence="8 9">
        <text>(2S,6S)-2,6-diaminopimelate + 2-oxoglutarate = (S)-2,3,4,5-tetrahydrodipicolinate + L-glutamate + H2O + H(+)</text>
        <dbReference type="Rhea" id="RHEA:23988"/>
        <dbReference type="ChEBI" id="CHEBI:15377"/>
        <dbReference type="ChEBI" id="CHEBI:15378"/>
        <dbReference type="ChEBI" id="CHEBI:16810"/>
        <dbReference type="ChEBI" id="CHEBI:16845"/>
        <dbReference type="ChEBI" id="CHEBI:29985"/>
        <dbReference type="ChEBI" id="CHEBI:57609"/>
        <dbReference type="EC" id="2.6.1.83"/>
    </reaction>
</comment>
<feature type="binding site" evidence="9">
    <location>
        <position position="179"/>
    </location>
    <ligand>
        <name>pyridoxal 5'-phosphate</name>
        <dbReference type="ChEBI" id="CHEBI:597326"/>
    </ligand>
</feature>
<dbReference type="InterPro" id="IPR004838">
    <property type="entry name" value="NHTrfase_class1_PyrdxlP-BS"/>
</dbReference>
<evidence type="ECO:0000256" key="9">
    <source>
        <dbReference type="HAMAP-Rule" id="MF_01642"/>
    </source>
</evidence>
<dbReference type="PANTHER" id="PTHR42832:SF3">
    <property type="entry name" value="L-GLUTAMINE--4-(METHYLSULFANYL)-2-OXOBUTANOATE AMINOTRANSFERASE"/>
    <property type="match status" value="1"/>
</dbReference>
<dbReference type="NCBIfam" id="NF006756">
    <property type="entry name" value="PRK09276.1"/>
    <property type="match status" value="1"/>
</dbReference>
<feature type="binding site" evidence="9">
    <location>
        <position position="250"/>
    </location>
    <ligand>
        <name>pyridoxal 5'-phosphate</name>
        <dbReference type="ChEBI" id="CHEBI:597326"/>
    </ligand>
</feature>
<dbReference type="InterPro" id="IPR019881">
    <property type="entry name" value="DAP-NH2Trfase_DapL_Desulfo"/>
</dbReference>
<dbReference type="GO" id="GO:0010285">
    <property type="term" value="F:L,L-diaminopimelate aminotransferase activity"/>
    <property type="evidence" value="ECO:0007669"/>
    <property type="project" value="UniProtKB-UniRule"/>
</dbReference>
<evidence type="ECO:0000256" key="2">
    <source>
        <dbReference type="ARBA" id="ARBA00004982"/>
    </source>
</evidence>
<gene>
    <name evidence="9" type="primary">dapL</name>
    <name evidence="12" type="ORF">EYH37_03765</name>
</gene>
<dbReference type="NCBIfam" id="TIGR03540">
    <property type="entry name" value="DapC_direct"/>
    <property type="match status" value="1"/>
</dbReference>
<comment type="cofactor">
    <cofactor evidence="1 9 10">
        <name>pyridoxal 5'-phosphate</name>
        <dbReference type="ChEBI" id="CHEBI:597326"/>
    </cofactor>
</comment>
<dbReference type="AlphaFoldDB" id="A0A9D0YQH1"/>
<organism evidence="12 13">
    <name type="scientific">Aquifex aeolicus</name>
    <dbReference type="NCBI Taxonomy" id="63363"/>
    <lineage>
        <taxon>Bacteria</taxon>
        <taxon>Pseudomonadati</taxon>
        <taxon>Aquificota</taxon>
        <taxon>Aquificia</taxon>
        <taxon>Aquificales</taxon>
        <taxon>Aquificaceae</taxon>
        <taxon>Aquifex</taxon>
    </lineage>
</organism>
<evidence type="ECO:0000256" key="4">
    <source>
        <dbReference type="ARBA" id="ARBA00018052"/>
    </source>
</evidence>
<dbReference type="GO" id="GO:0030170">
    <property type="term" value="F:pyridoxal phosphate binding"/>
    <property type="evidence" value="ECO:0007669"/>
    <property type="project" value="UniProtKB-UniRule"/>
</dbReference>
<comment type="subunit">
    <text evidence="9">Homodimer.</text>
</comment>
<dbReference type="PANTHER" id="PTHR42832">
    <property type="entry name" value="AMINO ACID AMINOTRANSFERASE"/>
    <property type="match status" value="1"/>
</dbReference>
<evidence type="ECO:0000256" key="1">
    <source>
        <dbReference type="ARBA" id="ARBA00001933"/>
    </source>
</evidence>
<evidence type="ECO:0000259" key="11">
    <source>
        <dbReference type="Pfam" id="PF00155"/>
    </source>
</evidence>
<accession>A0A9D0YQH1</accession>
<dbReference type="Gene3D" id="3.40.640.10">
    <property type="entry name" value="Type I PLP-dependent aspartate aminotransferase-like (Major domain)"/>
    <property type="match status" value="1"/>
</dbReference>
<dbReference type="SUPFAM" id="SSF53383">
    <property type="entry name" value="PLP-dependent transferases"/>
    <property type="match status" value="1"/>
</dbReference>
<feature type="domain" description="Aminotransferase class I/classII large" evidence="11">
    <location>
        <begin position="34"/>
        <end position="385"/>
    </location>
</feature>
<dbReference type="CDD" id="cd00609">
    <property type="entry name" value="AAT_like"/>
    <property type="match status" value="1"/>
</dbReference>
<evidence type="ECO:0000256" key="7">
    <source>
        <dbReference type="ARBA" id="ARBA00022898"/>
    </source>
</evidence>
<dbReference type="PROSITE" id="PS00105">
    <property type="entry name" value="AA_TRANSFER_CLASS_1"/>
    <property type="match status" value="1"/>
</dbReference>
<dbReference type="Gene3D" id="3.90.1150.10">
    <property type="entry name" value="Aspartate Aminotransferase, domain 1"/>
    <property type="match status" value="1"/>
</dbReference>
<dbReference type="InterPro" id="IPR050881">
    <property type="entry name" value="LL-DAP_aminotransferase"/>
</dbReference>
<feature type="binding site" evidence="9">
    <location>
        <position position="179"/>
    </location>
    <ligand>
        <name>substrate</name>
    </ligand>
</feature>
<protein>
    <recommendedName>
        <fullName evidence="4 9">LL-diaminopimelate aminotransferase</fullName>
        <shortName evidence="9">DAP-AT</shortName>
        <shortName evidence="9">DAP-aminotransferase</shortName>
        <shortName evidence="9">LL-DAP-aminotransferase</shortName>
        <ecNumber evidence="3 9">2.6.1.83</ecNumber>
    </recommendedName>
</protein>
<feature type="binding site" evidence="9">
    <location>
        <begin position="239"/>
        <end position="241"/>
    </location>
    <ligand>
        <name>pyridoxal 5'-phosphate</name>
        <dbReference type="ChEBI" id="CHEBI:597326"/>
    </ligand>
</feature>
<evidence type="ECO:0000256" key="6">
    <source>
        <dbReference type="ARBA" id="ARBA00022679"/>
    </source>
</evidence>
<keyword evidence="5 9" id="KW-0032">Aminotransferase</keyword>
<comment type="pathway">
    <text evidence="2 9">Amino-acid biosynthesis; L-lysine biosynthesis via DAP pathway; LL-2,6-diaminopimelate from (S)-tetrahydrodipicolinate (aminotransferase route): step 1/1.</text>
</comment>
<evidence type="ECO:0000313" key="13">
    <source>
        <dbReference type="Proteomes" id="UP000606463"/>
    </source>
</evidence>
<dbReference type="InterPro" id="IPR004839">
    <property type="entry name" value="Aminotransferase_I/II_large"/>
</dbReference>
<feature type="binding site" evidence="9">
    <location>
        <position position="129"/>
    </location>
    <ligand>
        <name>pyridoxal 5'-phosphate</name>
        <dbReference type="ChEBI" id="CHEBI:597326"/>
    </ligand>
</feature>
<sequence>MGQFEYAKRLKQLPPYLFAELDRLKEEKIKQGVDVIDLGVGDPDLPTPKEIIEAGQKACEDPANHRYPSYKGLPAFRKAVAQWYKERFNVELDPDKEVVTLIGSKEGIAHFPLAFVDACDIVIVPEPAYPVYKIGTIFAGGIPYTVPLKEENKFLINLDTIPEQIAKRAKIIWVNYPNNPTSATATREFYEKLIDWAKTYNVIVASDLAYSEIYYDENDKPLSILQIPGAKDVAIEFHSLSKTYNMTGWRIGMAVGNEELVQGLGKVKTNVDSGQFNAVQIAGIEALKNSEKYRKQIIPIYEERRRVMTEALEKIGLKPFKSNATFYLWVKVPEGYTSAEFTKLLLDKAGIVVTPGNGFGEAGEGYFRISLTVPTERLLEAAERIKNLVL</sequence>
<proteinExistence type="inferred from homology"/>
<feature type="binding site" evidence="9">
    <location>
        <position position="210"/>
    </location>
    <ligand>
        <name>pyridoxal 5'-phosphate</name>
        <dbReference type="ChEBI" id="CHEBI:597326"/>
    </ligand>
</feature>
<dbReference type="HAMAP" id="MF_01642">
    <property type="entry name" value="DapL_aminotrans_1"/>
    <property type="match status" value="1"/>
</dbReference>
<feature type="binding site" evidence="9">
    <location>
        <position position="129"/>
    </location>
    <ligand>
        <name>substrate</name>
    </ligand>
</feature>
<keyword evidence="7 9" id="KW-0663">Pyridoxal phosphate</keyword>
<dbReference type="InterPro" id="IPR015422">
    <property type="entry name" value="PyrdxlP-dep_Trfase_small"/>
</dbReference>
<evidence type="ECO:0000256" key="8">
    <source>
        <dbReference type="ARBA" id="ARBA00051934"/>
    </source>
</evidence>
<evidence type="ECO:0000256" key="5">
    <source>
        <dbReference type="ARBA" id="ARBA00022576"/>
    </source>
</evidence>
<comment type="similarity">
    <text evidence="9">Belongs to the class-I pyridoxal-phosphate-dependent aminotransferase family. LL-diaminopimelate aminotransferase subfamily.</text>
</comment>
<dbReference type="EC" id="2.6.1.83" evidence="3 9"/>
<comment type="function">
    <text evidence="9">Involved in the synthesis of meso-diaminopimelate (m-DAP or DL-DAP), required for both lysine and peptidoglycan biosynthesis. Catalyzes the direct conversion of tetrahydrodipicolinate to LL-diaminopimelate.</text>
</comment>
<dbReference type="InterPro" id="IPR015424">
    <property type="entry name" value="PyrdxlP-dep_Trfase"/>
</dbReference>
<name>A0A9D0YQH1_AQUAO</name>
<comment type="caution">
    <text evidence="12">The sequence shown here is derived from an EMBL/GenBank/DDBJ whole genome shotgun (WGS) entry which is preliminary data.</text>
</comment>
<evidence type="ECO:0000313" key="12">
    <source>
        <dbReference type="EMBL" id="HIP98462.1"/>
    </source>
</evidence>
<feature type="modified residue" description="N6-(pyridoxal phosphate)lysine" evidence="9">
    <location>
        <position position="242"/>
    </location>
</feature>
<dbReference type="GO" id="GO:0033362">
    <property type="term" value="P:lysine biosynthetic process via diaminopimelate, diaminopimelate-aminotransferase pathway"/>
    <property type="evidence" value="ECO:0007669"/>
    <property type="project" value="UniProtKB-UniRule"/>
</dbReference>
<evidence type="ECO:0000256" key="3">
    <source>
        <dbReference type="ARBA" id="ARBA00013138"/>
    </source>
</evidence>
<reference evidence="12" key="1">
    <citation type="journal article" date="2020" name="ISME J.">
        <title>Gammaproteobacteria mediating utilization of methyl-, sulfur- and petroleum organic compounds in deep ocean hydrothermal plumes.</title>
        <authorList>
            <person name="Zhou Z."/>
            <person name="Liu Y."/>
            <person name="Pan J."/>
            <person name="Cron B.R."/>
            <person name="Toner B.M."/>
            <person name="Anantharaman K."/>
            <person name="Breier J.A."/>
            <person name="Dick G.J."/>
            <person name="Li M."/>
        </authorList>
    </citation>
    <scope>NUCLEOTIDE SEQUENCE</scope>
    <source>
        <strain evidence="12">SZUA-1501</strain>
    </source>
</reference>
<comment type="caution">
    <text evidence="9">Lacks conserved residue(s) required for the propagation of feature annotation.</text>
</comment>
<dbReference type="Proteomes" id="UP000606463">
    <property type="component" value="Unassembled WGS sequence"/>
</dbReference>
<dbReference type="InterPro" id="IPR015421">
    <property type="entry name" value="PyrdxlP-dep_Trfase_major"/>
</dbReference>
<keyword evidence="6 9" id="KW-0808">Transferase</keyword>
<dbReference type="InterPro" id="IPR019942">
    <property type="entry name" value="DapL/ALD1"/>
</dbReference>
<feature type="binding site" evidence="9">
    <location>
        <position position="16"/>
    </location>
    <ligand>
        <name>substrate</name>
    </ligand>
</feature>